<protein>
    <submittedName>
        <fullName evidence="1">Uncharacterized protein</fullName>
    </submittedName>
</protein>
<dbReference type="EMBL" id="CP000561">
    <property type="protein sequence ID" value="ABO08147.1"/>
    <property type="molecule type" value="Genomic_DNA"/>
</dbReference>
<accession>A3MU30</accession>
<dbReference type="RefSeq" id="WP_011849405.1">
    <property type="nucleotide sequence ID" value="NC_009073.1"/>
</dbReference>
<evidence type="ECO:0000313" key="1">
    <source>
        <dbReference type="EMBL" id="ABO08147.1"/>
    </source>
</evidence>
<dbReference type="HOGENOM" id="CLU_1243062_0_0_2"/>
<dbReference type="Proteomes" id="UP000001431">
    <property type="component" value="Chromosome"/>
</dbReference>
<name>A3MU30_PYRCJ</name>
<dbReference type="AlphaFoldDB" id="A3MU30"/>
<organism evidence="1 2">
    <name type="scientific">Pyrobaculum calidifontis (strain DSM 21063 / JCM 11548 / VA1)</name>
    <dbReference type="NCBI Taxonomy" id="410359"/>
    <lineage>
        <taxon>Archaea</taxon>
        <taxon>Thermoproteota</taxon>
        <taxon>Thermoprotei</taxon>
        <taxon>Thermoproteales</taxon>
        <taxon>Thermoproteaceae</taxon>
        <taxon>Pyrobaculum</taxon>
    </lineage>
</organism>
<reference evidence="1" key="1">
    <citation type="submission" date="2007-02" db="EMBL/GenBank/DDBJ databases">
        <title>Complete sequence of Pyrobaculum calidifontis JCM 11548.</title>
        <authorList>
            <consortium name="US DOE Joint Genome Institute"/>
            <person name="Copeland A."/>
            <person name="Lucas S."/>
            <person name="Lapidus A."/>
            <person name="Barry K."/>
            <person name="Glavina del Rio T."/>
            <person name="Dalin E."/>
            <person name="Tice H."/>
            <person name="Pitluck S."/>
            <person name="Chain P."/>
            <person name="Malfatti S."/>
            <person name="Shin M."/>
            <person name="Vergez L."/>
            <person name="Schmutz J."/>
            <person name="Larimer F."/>
            <person name="Land M."/>
            <person name="Hauser L."/>
            <person name="Kyrpides N."/>
            <person name="Mikhailova N."/>
            <person name="Cozen A.E."/>
            <person name="Fitz-Gibbon S.T."/>
            <person name="House C.H."/>
            <person name="Saltikov C."/>
            <person name="Lowe T.M."/>
            <person name="Richardson P."/>
        </authorList>
    </citation>
    <scope>NUCLEOTIDE SEQUENCE [LARGE SCALE GENOMIC DNA]</scope>
    <source>
        <strain evidence="1">JCM 11548</strain>
    </source>
</reference>
<dbReference type="GeneID" id="4908443"/>
<dbReference type="KEGG" id="pcl:Pcal_0721"/>
<dbReference type="STRING" id="410359.Pcal_0721"/>
<gene>
    <name evidence="1" type="ordered locus">Pcal_0721</name>
</gene>
<evidence type="ECO:0000313" key="2">
    <source>
        <dbReference type="Proteomes" id="UP000001431"/>
    </source>
</evidence>
<keyword evidence="2" id="KW-1185">Reference proteome</keyword>
<sequence>MTEATATVELIRSVISLVKLGLDVAPQIREYLETEIKKAKKLVQIYITAFFRSSTATKHIDSTLMRLYVCKDEKILPCLYKSGRGYILATWYTSQDTIPDSELLREAFGIEVEAPEVERDHSTDVTLLLVPLGAKSEDVAAAIREFVKLTYSELGAMSWAGRIEVYYLDQNNAQKAAAKIQDYLAKRQLDLKVYTHKTTVVVDLPPSIANMEEIYAEILNRV</sequence>
<proteinExistence type="predicted"/>